<keyword evidence="6 8" id="KW-1133">Transmembrane helix</keyword>
<evidence type="ECO:0000313" key="9">
    <source>
        <dbReference type="EMBL" id="WXB87973.1"/>
    </source>
</evidence>
<organism evidence="9 10">
    <name type="scientific">Metabacillus rhizosphaerae</name>
    <dbReference type="NCBI Taxonomy" id="3117747"/>
    <lineage>
        <taxon>Bacteria</taxon>
        <taxon>Bacillati</taxon>
        <taxon>Bacillota</taxon>
        <taxon>Bacilli</taxon>
        <taxon>Bacillales</taxon>
        <taxon>Bacillaceae</taxon>
        <taxon>Metabacillus</taxon>
    </lineage>
</organism>
<evidence type="ECO:0000256" key="2">
    <source>
        <dbReference type="ARBA" id="ARBA00007998"/>
    </source>
</evidence>
<evidence type="ECO:0000256" key="8">
    <source>
        <dbReference type="SAM" id="Phobius"/>
    </source>
</evidence>
<comment type="similarity">
    <text evidence="2">Belongs to the amino acid-polyamine-organocation (APC) superfamily. Spore germination protein (SGP) (TC 2.A.3.9) family.</text>
</comment>
<feature type="transmembrane region" description="Helical" evidence="8">
    <location>
        <begin position="112"/>
        <end position="134"/>
    </location>
</feature>
<dbReference type="PANTHER" id="PTHR34975">
    <property type="entry name" value="SPORE GERMINATION PROTEIN A2"/>
    <property type="match status" value="1"/>
</dbReference>
<dbReference type="RefSeq" id="WP_338786928.1">
    <property type="nucleotide sequence ID" value="NZ_CP147403.1"/>
</dbReference>
<reference evidence="9 10" key="1">
    <citation type="submission" date="2024-02" db="EMBL/GenBank/DDBJ databases">
        <title>Seven novel Bacillus-like species.</title>
        <authorList>
            <person name="Liu G."/>
        </authorList>
    </citation>
    <scope>NUCLEOTIDE SEQUENCE [LARGE SCALE GENOMIC DNA]</scope>
    <source>
        <strain evidence="9 10">FJAT-53654</strain>
    </source>
</reference>
<protein>
    <submittedName>
        <fullName evidence="9">GerAB/ArcD/ProY family transporter</fullName>
    </submittedName>
</protein>
<feature type="transmembrane region" description="Helical" evidence="8">
    <location>
        <begin position="84"/>
        <end position="100"/>
    </location>
</feature>
<evidence type="ECO:0000256" key="5">
    <source>
        <dbReference type="ARBA" id="ARBA00022692"/>
    </source>
</evidence>
<name>A0ABZ2MRF4_9BACI</name>
<evidence type="ECO:0000256" key="4">
    <source>
        <dbReference type="ARBA" id="ARBA00022544"/>
    </source>
</evidence>
<keyword evidence="4" id="KW-0309">Germination</keyword>
<feature type="transmembrane region" description="Helical" evidence="8">
    <location>
        <begin position="146"/>
        <end position="166"/>
    </location>
</feature>
<dbReference type="EMBL" id="CP147403">
    <property type="protein sequence ID" value="WXB87973.1"/>
    <property type="molecule type" value="Genomic_DNA"/>
</dbReference>
<dbReference type="InterPro" id="IPR004761">
    <property type="entry name" value="Spore_GerAB"/>
</dbReference>
<proteinExistence type="inferred from homology"/>
<evidence type="ECO:0000256" key="7">
    <source>
        <dbReference type="ARBA" id="ARBA00023136"/>
    </source>
</evidence>
<evidence type="ECO:0000256" key="1">
    <source>
        <dbReference type="ARBA" id="ARBA00004141"/>
    </source>
</evidence>
<feature type="transmembrane region" description="Helical" evidence="8">
    <location>
        <begin position="218"/>
        <end position="243"/>
    </location>
</feature>
<feature type="transmembrane region" description="Helical" evidence="8">
    <location>
        <begin position="308"/>
        <end position="324"/>
    </location>
</feature>
<keyword evidence="5 8" id="KW-0812">Transmembrane</keyword>
<keyword evidence="7 8" id="KW-0472">Membrane</keyword>
<feature type="transmembrane region" description="Helical" evidence="8">
    <location>
        <begin position="186"/>
        <end position="206"/>
    </location>
</feature>
<keyword evidence="3" id="KW-0813">Transport</keyword>
<accession>A0ABZ2MRF4</accession>
<keyword evidence="10" id="KW-1185">Reference proteome</keyword>
<dbReference type="Pfam" id="PF03845">
    <property type="entry name" value="Spore_permease"/>
    <property type="match status" value="1"/>
</dbReference>
<evidence type="ECO:0000256" key="6">
    <source>
        <dbReference type="ARBA" id="ARBA00022989"/>
    </source>
</evidence>
<comment type="subcellular location">
    <subcellularLocation>
        <location evidence="1">Membrane</location>
        <topology evidence="1">Multi-pass membrane protein</topology>
    </subcellularLocation>
</comment>
<gene>
    <name evidence="9" type="ORF">WCV66_22600</name>
</gene>
<evidence type="ECO:0000313" key="10">
    <source>
        <dbReference type="Proteomes" id="UP001368328"/>
    </source>
</evidence>
<sequence length="364" mass="41314">MYRNEEGGLGTKEYFSIMLILIGVKLADTTPTLIIEDVKSATWMVPFFAGCIFYPFFYLSLIVVTKRKNKNLIEVSKDVFGKGLGSFFSIILFLLAFSTLCLDLREYVDTVAVIYFTDTPLFAIALLILSASLYNGLKGLGPLGSAFYICTPYIKLAIFLLAILVIRESVWSNALPLFGGGVKEIVKQSFNKASIFGDLFLLLVIYPSIKNKTSLKKLTLYGTLFLMVEMSFFILSYIILFGYPFLERVTYAFHEVSKYVKLGNFSSHIETYFFFFWLLAVTLRLSFYLYGSAVIYKTIFSVNSLKPVLVPLSLIALILSMFPENPVYSSFIFRKHLYNIATYSLISYSVLFWLTDTVKGRTSL</sequence>
<evidence type="ECO:0000256" key="3">
    <source>
        <dbReference type="ARBA" id="ARBA00022448"/>
    </source>
</evidence>
<dbReference type="PANTHER" id="PTHR34975:SF2">
    <property type="entry name" value="SPORE GERMINATION PROTEIN A2"/>
    <property type="match status" value="1"/>
</dbReference>
<dbReference type="Proteomes" id="UP001368328">
    <property type="component" value="Chromosome"/>
</dbReference>
<feature type="transmembrane region" description="Helical" evidence="8">
    <location>
        <begin position="43"/>
        <end position="64"/>
    </location>
</feature>
<feature type="transmembrane region" description="Helical" evidence="8">
    <location>
        <begin position="272"/>
        <end position="296"/>
    </location>
</feature>
<feature type="transmembrane region" description="Helical" evidence="8">
    <location>
        <begin position="336"/>
        <end position="354"/>
    </location>
</feature>